<dbReference type="InterPro" id="IPR020806">
    <property type="entry name" value="PKS_PP-bd"/>
</dbReference>
<dbReference type="InterPro" id="IPR009081">
    <property type="entry name" value="PP-bd_ACP"/>
</dbReference>
<dbReference type="Pfam" id="PF13193">
    <property type="entry name" value="AMP-binding_C"/>
    <property type="match status" value="2"/>
</dbReference>
<dbReference type="Gene3D" id="3.30.559.30">
    <property type="entry name" value="Nonribosomal peptide synthetase, condensation domain"/>
    <property type="match status" value="2"/>
</dbReference>
<dbReference type="Gene3D" id="1.10.1200.10">
    <property type="entry name" value="ACP-like"/>
    <property type="match status" value="2"/>
</dbReference>
<dbReference type="InterPro" id="IPR036736">
    <property type="entry name" value="ACP-like_sf"/>
</dbReference>
<dbReference type="InterPro" id="IPR006162">
    <property type="entry name" value="Ppantetheine_attach_site"/>
</dbReference>
<reference evidence="10 11" key="1">
    <citation type="submission" date="2021-01" db="EMBL/GenBank/DDBJ databases">
        <title>Whole genome shotgun sequence of Verrucosispora andamanensis NBRC 109075.</title>
        <authorList>
            <person name="Komaki H."/>
            <person name="Tamura T."/>
        </authorList>
    </citation>
    <scope>NUCLEOTIDE SEQUENCE [LARGE SCALE GENOMIC DNA]</scope>
    <source>
        <strain evidence="10 11">NBRC 109075</strain>
    </source>
</reference>
<dbReference type="Proteomes" id="UP000647017">
    <property type="component" value="Unassembled WGS sequence"/>
</dbReference>
<evidence type="ECO:0000256" key="5">
    <source>
        <dbReference type="ARBA" id="ARBA00022450"/>
    </source>
</evidence>
<dbReference type="Pfam" id="PF00501">
    <property type="entry name" value="AMP-binding"/>
    <property type="match status" value="2"/>
</dbReference>
<dbReference type="Gene3D" id="3.30.300.30">
    <property type="match status" value="2"/>
</dbReference>
<dbReference type="InterPro" id="IPR000873">
    <property type="entry name" value="AMP-dep_synth/lig_dom"/>
</dbReference>
<comment type="caution">
    <text evidence="10">The sequence shown here is derived from an EMBL/GenBank/DDBJ whole genome shotgun (WGS) entry which is preliminary data.</text>
</comment>
<comment type="similarity">
    <text evidence="3">Belongs to the ATP-dependent AMP-binding enzyme family. MbtB subfamily.</text>
</comment>
<keyword evidence="6" id="KW-0597">Phosphoprotein</keyword>
<dbReference type="Gene3D" id="3.30.559.10">
    <property type="entry name" value="Chloramphenicol acetyltransferase-like domain"/>
    <property type="match status" value="2"/>
</dbReference>
<feature type="domain" description="Carrier" evidence="9">
    <location>
        <begin position="1047"/>
        <end position="1122"/>
    </location>
</feature>
<accession>A0ABQ4HTC9</accession>
<evidence type="ECO:0000256" key="1">
    <source>
        <dbReference type="ARBA" id="ARBA00001957"/>
    </source>
</evidence>
<dbReference type="Gene3D" id="3.40.50.1820">
    <property type="entry name" value="alpha/beta hydrolase"/>
    <property type="match status" value="1"/>
</dbReference>
<feature type="domain" description="Carrier" evidence="9">
    <location>
        <begin position="6"/>
        <end position="82"/>
    </location>
</feature>
<gene>
    <name evidence="10" type="ORF">Van01_21320</name>
</gene>
<dbReference type="InterPro" id="IPR029058">
    <property type="entry name" value="AB_hydrolase_fold"/>
</dbReference>
<evidence type="ECO:0000256" key="4">
    <source>
        <dbReference type="ARBA" id="ARBA00016743"/>
    </source>
</evidence>
<dbReference type="InterPro" id="IPR045851">
    <property type="entry name" value="AMP-bd_C_sf"/>
</dbReference>
<name>A0ABQ4HTC9_9ACTN</name>
<evidence type="ECO:0000256" key="7">
    <source>
        <dbReference type="ARBA" id="ARBA00022598"/>
    </source>
</evidence>
<dbReference type="CDD" id="cd19535">
    <property type="entry name" value="Cyc_NRPS"/>
    <property type="match status" value="2"/>
</dbReference>
<evidence type="ECO:0000259" key="9">
    <source>
        <dbReference type="PROSITE" id="PS50075"/>
    </source>
</evidence>
<dbReference type="PROSITE" id="PS50075">
    <property type="entry name" value="CARRIER"/>
    <property type="match status" value="3"/>
</dbReference>
<dbReference type="InterPro" id="IPR001242">
    <property type="entry name" value="Condensation_dom"/>
</dbReference>
<proteinExistence type="inferred from homology"/>
<organism evidence="10 11">
    <name type="scientific">Micromonospora andamanensis</name>
    <dbReference type="NCBI Taxonomy" id="1287068"/>
    <lineage>
        <taxon>Bacteria</taxon>
        <taxon>Bacillati</taxon>
        <taxon>Actinomycetota</taxon>
        <taxon>Actinomycetes</taxon>
        <taxon>Micromonosporales</taxon>
        <taxon>Micromonosporaceae</taxon>
        <taxon>Micromonospora</taxon>
    </lineage>
</organism>
<dbReference type="InterPro" id="IPR057737">
    <property type="entry name" value="Condensation_MtbB-like"/>
</dbReference>
<feature type="domain" description="Carrier" evidence="9">
    <location>
        <begin position="2081"/>
        <end position="2156"/>
    </location>
</feature>
<comment type="cofactor">
    <cofactor evidence="1">
        <name>pantetheine 4'-phosphate</name>
        <dbReference type="ChEBI" id="CHEBI:47942"/>
    </cofactor>
</comment>
<dbReference type="CDD" id="cd12114">
    <property type="entry name" value="A_NRPS_TlmIV_like"/>
    <property type="match status" value="1"/>
</dbReference>
<evidence type="ECO:0000256" key="8">
    <source>
        <dbReference type="ARBA" id="ARBA00033440"/>
    </source>
</evidence>
<dbReference type="EMBL" id="BOOZ01000009">
    <property type="protein sequence ID" value="GIJ08918.1"/>
    <property type="molecule type" value="Genomic_DNA"/>
</dbReference>
<dbReference type="PROSITE" id="PS00455">
    <property type="entry name" value="AMP_BINDING"/>
    <property type="match status" value="1"/>
</dbReference>
<dbReference type="Gene3D" id="3.40.50.12780">
    <property type="entry name" value="N-terminal domain of ligase-like"/>
    <property type="match status" value="2"/>
</dbReference>
<dbReference type="RefSeq" id="WP_239098987.1">
    <property type="nucleotide sequence ID" value="NZ_BOOZ01000009.1"/>
</dbReference>
<comment type="pathway">
    <text evidence="2">Siderophore biosynthesis; mycobactin biosynthesis.</text>
</comment>
<evidence type="ECO:0000256" key="2">
    <source>
        <dbReference type="ARBA" id="ARBA00005102"/>
    </source>
</evidence>
<dbReference type="InterPro" id="IPR023213">
    <property type="entry name" value="CAT-like_dom_sf"/>
</dbReference>
<evidence type="ECO:0000256" key="6">
    <source>
        <dbReference type="ARBA" id="ARBA00022553"/>
    </source>
</evidence>
<dbReference type="InterPro" id="IPR042099">
    <property type="entry name" value="ANL_N_sf"/>
</dbReference>
<dbReference type="Pfam" id="PF00668">
    <property type="entry name" value="Condensation"/>
    <property type="match status" value="2"/>
</dbReference>
<dbReference type="PANTHER" id="PTHR45527">
    <property type="entry name" value="NONRIBOSOMAL PEPTIDE SYNTHETASE"/>
    <property type="match status" value="1"/>
</dbReference>
<dbReference type="InterPro" id="IPR010071">
    <property type="entry name" value="AA_adenyl_dom"/>
</dbReference>
<keyword evidence="5" id="KW-0596">Phosphopantetheine</keyword>
<dbReference type="InterPro" id="IPR020845">
    <property type="entry name" value="AMP-binding_CS"/>
</dbReference>
<evidence type="ECO:0000256" key="3">
    <source>
        <dbReference type="ARBA" id="ARBA00007380"/>
    </source>
</evidence>
<dbReference type="SUPFAM" id="SSF52777">
    <property type="entry name" value="CoA-dependent acyltransferases"/>
    <property type="match status" value="4"/>
</dbReference>
<keyword evidence="7" id="KW-0436">Ligase</keyword>
<dbReference type="NCBIfam" id="TIGR01733">
    <property type="entry name" value="AA-adenyl-dom"/>
    <property type="match status" value="2"/>
</dbReference>
<dbReference type="PANTHER" id="PTHR45527:SF10">
    <property type="entry name" value="PYOCHELIN SYNTHASE PCHF"/>
    <property type="match status" value="1"/>
</dbReference>
<dbReference type="Pfam" id="PF00550">
    <property type="entry name" value="PP-binding"/>
    <property type="match status" value="3"/>
</dbReference>
<evidence type="ECO:0000313" key="11">
    <source>
        <dbReference type="Proteomes" id="UP000647017"/>
    </source>
</evidence>
<dbReference type="InterPro" id="IPR025110">
    <property type="entry name" value="AMP-bd_C"/>
</dbReference>
<keyword evidence="11" id="KW-1185">Reference proteome</keyword>
<dbReference type="SMART" id="SM00823">
    <property type="entry name" value="PKS_PP"/>
    <property type="match status" value="2"/>
</dbReference>
<sequence>MQNPTDASAVTLADIRRDVADLLGCPPTQLDDDSDLLHLGLDSISVMRLAAGWQAAGVPVTYGDLFQWRTVRQWWDLMSALPGSAVPAAPPPVDPVDATGAFPLATMQHAYWVGRSDGVPLGGVGAHFCNEFDGEGVEPGRLERAVHALIRRHPMLRAAFADAQQRVLPDSTWRLTVHDLRDLSPAQRDEALLRVRDHMSHRRLRVEVGEVFDVQLSLLPDGATRVHVQIEMLVADAHSFRVLLADLAALYLGRDDRLAPLGLTFPGYLASTGADQPPADDVAYWRDRQDSLPGPPQLPLATAPAAVHGHRVGRRHRSLDPAAATAVRETAHRHGLTPAVAFLNAFADVLATFSADDRFVLGLPRYDRRPVHPDVGAVVGDFTNLVLLEVDVAGCVTFAGRAAALQEQLRRDLAHGGVSGVEVLRQLARLRGTGAVGAPVVFTSALSLGDLFAPEVRRCFGTPGWTTSQTPQVWLDFQVTEREGGLLLNWDVVEELFPPGLVDAMFQAYSHLVDRLVTEPDWERTLPVVLDPAVAARRAAVNATDTPVRERRLHDDFFAYADRHPDRVALCGTDGCWHYGELARRADALAATLTSRGLADGDSVAVTLPKGFWQVAAVLAVLRAGGVYVPVGPDQPAPRRAAILARAGARLAITADADTEPVVETVPQAGPTATHTAAARTDPPAYVLFTSGSTGEPKGVEVGHRAALNTIDDLTRRFAVGPDDRLISVSALDFDLSVFDIFGALGTGASLAVLGEQERRDVAAWCRLVTDWRVTVWQSVPLLLDALLSTVAERGGLVPLRLALVGGDWVGPELSARLARVAPEARLIALGGTTETAIHSTIQEVPPVPPAHWSAVPYGRPLANQRLRVVDRRGDDRPDWVPGELWIGGASVACGYRGDPALTADRFVTGAGLRWYRTGDLARWWPDGTVEFLGRADHQIKLRGHRIEPGEIEAVLRACPEVNDAVVVAVGAAAHRRLAAAVVPSDGTETVDPQALHEWVRDRLPAAMAPQSFVVLAALPSSANGKVDRRRIADLLAAAPTRPVHRDPVGAREQRLAELWAGLIGLDVVGRDDSFFAIGGDSLVATRMLARLAADGFAGAELSRLYATPVLADFAAGLSELPAGPSASTPIVPDPAHRYDPFPATDVQRAYWLGRRDDFALGGVGSHWYWEFDGSGVDIARLETAIGRLIERHDMLRAIFDEDGRQRVLARVPTFRIAVTYADADAVTRMRGTLAERVPDPHRWPLLEVRAVCYGGDRTAIGFSFDYIVLDALSIVRFFAELSTLYRDPAAELPPVDVTFRDYVVQAAPPPTVRATAETWWYERMADLPPAPALPLARDPNTVRRPRFRRREARLSPRQWQGLRDRARQAGVTPAGVLLAAYADVLGRWSASTDLTLNVTMFNRRDVHPHVDRVLGDFTSLALVPARLAPGQPWTATVRQVQQAMWESVEHGAVSALWVLRERLRRDRDAGPTMPVVFTSALGVADELTGLRFPFGELVHGLSQTPQVWLDNQVMERAGGLVVTWDGVDELFPPGLLDDAFDAYRRLLEWLAGASWEQSAPDLVPAAQRRVRDAVNDTAGPVPDSGLLDGFLDQAARRPHAPALAWGTGVGGMSYGALADSALRAARRLRDAGVATGDRVAVSLPRGPAQVVAVLGVLAAGASYLPLGVDQPADRRDRILRAAGVRLVVGLSGTTEVVPVVTLDLAVDPLPAPAAVDPDALAYTIFTSGSTGTPKGVEITHRAALNTIADVNRRFAVDADDRVLAVSALDFDLSVYDLFGILGAGGTVVLVADEDRHEPRKWAALVAARGVTVWNSAPALLDMLLTAADPGALRTLRLGLASGDWISLDLPDRFVAAAAPAARFVSLGGATEAAIWSNFHEVNTVEEGWRSIPYGRPLRNQRFRVVDPRGFDCPDWVAGELRIGGVGLAVGYHDAPDLTAASFVDGPDGRWYRTGDLGRYWPDGTLELLGRTDLQVKIGGYRVELGEVEAMTVRQPSVTGAVALAVPAARGRRLVLAVQAEPGHEPHPEDIRRQLAERLPGYMVPERIVAVNRFPVTANGKVDRARVARLFDDQPAGDGEPPDGPAETLLAAAWRQLLDTSHIGRRHNFLELGGDSLLATRLVELLRREHGVELALRDVLAAPTLAEMAAAVDQQLRLTSGPVDEGVL</sequence>
<protein>
    <recommendedName>
        <fullName evidence="4">Phenyloxazoline synthase MbtB</fullName>
    </recommendedName>
    <alternativeName>
        <fullName evidence="8">Mycobactin synthetase protein B</fullName>
    </alternativeName>
</protein>
<dbReference type="PROSITE" id="PS00012">
    <property type="entry name" value="PHOSPHOPANTETHEINE"/>
    <property type="match status" value="2"/>
</dbReference>
<dbReference type="SUPFAM" id="SSF47336">
    <property type="entry name" value="ACP-like"/>
    <property type="match status" value="3"/>
</dbReference>
<evidence type="ECO:0000313" key="10">
    <source>
        <dbReference type="EMBL" id="GIJ08918.1"/>
    </source>
</evidence>
<dbReference type="SUPFAM" id="SSF56801">
    <property type="entry name" value="Acetyl-CoA synthetase-like"/>
    <property type="match status" value="2"/>
</dbReference>